<keyword evidence="3" id="KW-1185">Reference proteome</keyword>
<dbReference type="OrthoDB" id="581516at2"/>
<feature type="region of interest" description="Disordered" evidence="1">
    <location>
        <begin position="118"/>
        <end position="148"/>
    </location>
</feature>
<name>A0A3B7R825_9BACT</name>
<dbReference type="Proteomes" id="UP000262802">
    <property type="component" value="Chromosome"/>
</dbReference>
<gene>
    <name evidence="2" type="ORF">D3Y59_01445</name>
</gene>
<evidence type="ECO:0000256" key="1">
    <source>
        <dbReference type="SAM" id="MobiDB-lite"/>
    </source>
</evidence>
<reference evidence="2 3" key="1">
    <citation type="submission" date="2018-09" db="EMBL/GenBank/DDBJ databases">
        <title>Hymenobacter medium sp. nov., isolated from R2A medium.</title>
        <authorList>
            <person name="Yingchao G."/>
        </authorList>
    </citation>
    <scope>NUCLEOTIDE SEQUENCE [LARGE SCALE GENOMIC DNA]</scope>
    <source>
        <strain evidence="3">sh-6</strain>
    </source>
</reference>
<evidence type="ECO:0008006" key="4">
    <source>
        <dbReference type="Google" id="ProtNLM"/>
    </source>
</evidence>
<evidence type="ECO:0000313" key="3">
    <source>
        <dbReference type="Proteomes" id="UP000262802"/>
    </source>
</evidence>
<proteinExistence type="predicted"/>
<dbReference type="EMBL" id="CP032317">
    <property type="protein sequence ID" value="AYA35826.1"/>
    <property type="molecule type" value="Genomic_DNA"/>
</dbReference>
<dbReference type="KEGG" id="hyh:D3Y59_01445"/>
<accession>A0A3B7R825</accession>
<evidence type="ECO:0000313" key="2">
    <source>
        <dbReference type="EMBL" id="AYA35826.1"/>
    </source>
</evidence>
<sequence length="162" mass="17444">MAQTVIGVFPNADAAQRAADQLAQNGFAEADVDISQSSTVTTENPTGEFGENDAFHRFFRAVFSGHPDSDTRALANAARRGSVITVHTHTLAEAERARDLLDHAGAANVHEMGIQHRAIGEGGSPVPDPDRLLPGQQRAAGHLGPQRSHIVERRLDDDVRLR</sequence>
<dbReference type="RefSeq" id="WP_119443415.1">
    <property type="nucleotide sequence ID" value="NZ_CP032317.1"/>
</dbReference>
<dbReference type="AlphaFoldDB" id="A0A3B7R825"/>
<protein>
    <recommendedName>
        <fullName evidence="4">General stress protein 17M-like domain-containing protein</fullName>
    </recommendedName>
</protein>
<organism evidence="2 3">
    <name type="scientific">Hymenobacter oligotrophus</name>
    <dbReference type="NCBI Taxonomy" id="2319843"/>
    <lineage>
        <taxon>Bacteria</taxon>
        <taxon>Pseudomonadati</taxon>
        <taxon>Bacteroidota</taxon>
        <taxon>Cytophagia</taxon>
        <taxon>Cytophagales</taxon>
        <taxon>Hymenobacteraceae</taxon>
        <taxon>Hymenobacter</taxon>
    </lineage>
</organism>